<dbReference type="AlphaFoldDB" id="A0A0C9T899"/>
<feature type="compositionally biased region" description="Basic and acidic residues" evidence="1">
    <location>
        <begin position="144"/>
        <end position="164"/>
    </location>
</feature>
<dbReference type="Proteomes" id="UP000053263">
    <property type="component" value="Unassembled WGS sequence"/>
</dbReference>
<evidence type="ECO:0000313" key="4">
    <source>
        <dbReference type="Proteomes" id="UP000053263"/>
    </source>
</evidence>
<evidence type="ECO:0000256" key="1">
    <source>
        <dbReference type="SAM" id="MobiDB-lite"/>
    </source>
</evidence>
<dbReference type="OrthoDB" id="3364132at2759"/>
<dbReference type="HOGENOM" id="CLU_1098879_0_0_1"/>
<sequence>MLPFTRQGGSRSHQPPEVQKRGLVTSDRTARNFVFARVETTEDVGGLNMHRSLHRFGEIRLEIWRIAVDSTVQAVGVTNNFKGSRIHERPTQVMEHCVGLGPEIQVQKRFRRTVKLDPRPIVTFIFKYRSLDQLKADGIVVPRSGEKRETTSEPSHEVEPGQHDSDLDYLDALRAGATAIQETIAAMENARRVKRVCTKNETNPRGGKVLALDGGFVFCTVRGRCRARCPTPFLMSRYVTLVYTVFLPQWQGT</sequence>
<gene>
    <name evidence="3" type="ORF">PLICRDRAFT_46316</name>
</gene>
<organism evidence="3 4">
    <name type="scientific">Plicaturopsis crispa FD-325 SS-3</name>
    <dbReference type="NCBI Taxonomy" id="944288"/>
    <lineage>
        <taxon>Eukaryota</taxon>
        <taxon>Fungi</taxon>
        <taxon>Dikarya</taxon>
        <taxon>Basidiomycota</taxon>
        <taxon>Agaricomycotina</taxon>
        <taxon>Agaricomycetes</taxon>
        <taxon>Agaricomycetidae</taxon>
        <taxon>Amylocorticiales</taxon>
        <taxon>Amylocorticiaceae</taxon>
        <taxon>Plicatura</taxon>
        <taxon>Plicaturopsis crispa</taxon>
    </lineage>
</organism>
<feature type="region of interest" description="Disordered" evidence="1">
    <location>
        <begin position="1"/>
        <end position="23"/>
    </location>
</feature>
<protein>
    <recommendedName>
        <fullName evidence="2">DUF7918 domain-containing protein</fullName>
    </recommendedName>
</protein>
<evidence type="ECO:0000313" key="3">
    <source>
        <dbReference type="EMBL" id="KII84413.1"/>
    </source>
</evidence>
<dbReference type="InterPro" id="IPR057678">
    <property type="entry name" value="DUF7918"/>
</dbReference>
<name>A0A0C9T899_PLICR</name>
<dbReference type="Pfam" id="PF25534">
    <property type="entry name" value="DUF7918"/>
    <property type="match status" value="1"/>
</dbReference>
<reference evidence="3 4" key="1">
    <citation type="submission" date="2014-06" db="EMBL/GenBank/DDBJ databases">
        <title>Evolutionary Origins and Diversification of the Mycorrhizal Mutualists.</title>
        <authorList>
            <consortium name="DOE Joint Genome Institute"/>
            <consortium name="Mycorrhizal Genomics Consortium"/>
            <person name="Kohler A."/>
            <person name="Kuo A."/>
            <person name="Nagy L.G."/>
            <person name="Floudas D."/>
            <person name="Copeland A."/>
            <person name="Barry K.W."/>
            <person name="Cichocki N."/>
            <person name="Veneault-Fourrey C."/>
            <person name="LaButti K."/>
            <person name="Lindquist E.A."/>
            <person name="Lipzen A."/>
            <person name="Lundell T."/>
            <person name="Morin E."/>
            <person name="Murat C."/>
            <person name="Riley R."/>
            <person name="Ohm R."/>
            <person name="Sun H."/>
            <person name="Tunlid A."/>
            <person name="Henrissat B."/>
            <person name="Grigoriev I.V."/>
            <person name="Hibbett D.S."/>
            <person name="Martin F."/>
        </authorList>
    </citation>
    <scope>NUCLEOTIDE SEQUENCE [LARGE SCALE GENOMIC DNA]</scope>
    <source>
        <strain evidence="3 4">FD-325 SS-3</strain>
    </source>
</reference>
<dbReference type="PANTHER" id="PTHR36223">
    <property type="entry name" value="BETA-LACTAMASE-TYPE TRANSPEPTIDASE FOLD DOMAIN CONTAINING PROTEIN"/>
    <property type="match status" value="1"/>
</dbReference>
<evidence type="ECO:0000259" key="2">
    <source>
        <dbReference type="Pfam" id="PF25534"/>
    </source>
</evidence>
<proteinExistence type="predicted"/>
<dbReference type="PANTHER" id="PTHR36223:SF1">
    <property type="entry name" value="TRANSCRIPTION ELONGATION FACTOR EAF N-TERMINAL DOMAIN-CONTAINING PROTEIN"/>
    <property type="match status" value="1"/>
</dbReference>
<feature type="domain" description="DUF7918" evidence="2">
    <location>
        <begin position="11"/>
        <end position="140"/>
    </location>
</feature>
<keyword evidence="4" id="KW-1185">Reference proteome</keyword>
<feature type="region of interest" description="Disordered" evidence="1">
    <location>
        <begin position="142"/>
        <end position="164"/>
    </location>
</feature>
<dbReference type="EMBL" id="KN832571">
    <property type="protein sequence ID" value="KII84413.1"/>
    <property type="molecule type" value="Genomic_DNA"/>
</dbReference>
<accession>A0A0C9T899</accession>